<keyword evidence="1" id="KW-0472">Membrane</keyword>
<dbReference type="AlphaFoldDB" id="A0A0F3IJT1"/>
<feature type="transmembrane region" description="Helical" evidence="1">
    <location>
        <begin position="152"/>
        <end position="170"/>
    </location>
</feature>
<evidence type="ECO:0000313" key="2">
    <source>
        <dbReference type="EMBL" id="KJV06778.1"/>
    </source>
</evidence>
<feature type="transmembrane region" description="Helical" evidence="1">
    <location>
        <begin position="119"/>
        <end position="140"/>
    </location>
</feature>
<feature type="transmembrane region" description="Helical" evidence="1">
    <location>
        <begin position="31"/>
        <end position="49"/>
    </location>
</feature>
<comment type="caution">
    <text evidence="2">The sequence shown here is derived from an EMBL/GenBank/DDBJ whole genome shotgun (WGS) entry which is preliminary data.</text>
</comment>
<name>A0A0F3IJT1_9GAMM</name>
<keyword evidence="1" id="KW-0812">Transmembrane</keyword>
<dbReference type="EMBL" id="LAJX01000088">
    <property type="protein sequence ID" value="KJV06778.1"/>
    <property type="molecule type" value="Genomic_DNA"/>
</dbReference>
<proteinExistence type="predicted"/>
<dbReference type="OrthoDB" id="5568213at2"/>
<reference evidence="2 3" key="2">
    <citation type="journal article" date="2016" name="Microb. Ecol.">
        <title>Genome Characteristics of a Novel Type I Methanotroph (Sn10-6) Isolated from a Flooded Indian Rice Field.</title>
        <authorList>
            <person name="Rahalkar M.C."/>
            <person name="Pandit P.S."/>
            <person name="Dhakephalkar P.K."/>
            <person name="Pore S."/>
            <person name="Arora P."/>
            <person name="Kapse N."/>
        </authorList>
    </citation>
    <scope>NUCLEOTIDE SEQUENCE [LARGE SCALE GENOMIC DNA]</scope>
    <source>
        <strain evidence="2 3">Sn10-6</strain>
    </source>
</reference>
<feature type="transmembrane region" description="Helical" evidence="1">
    <location>
        <begin position="85"/>
        <end position="107"/>
    </location>
</feature>
<accession>A0A0F3IJT1</accession>
<protein>
    <submittedName>
        <fullName evidence="2">Uncharacterized protein</fullName>
    </submittedName>
</protein>
<sequence length="172" mass="19496">MSLLMSYLASCFFIKNPNHLIPSRSFTIKNVIYFLILGIIVEGLIADFADGTLEVSLRLIMATIAIASFLALSKRLADFANFYTAIFVCENFIFTLAAVVEGIYFYMIMAKFGQEQSEMIAFTLGGILLVWYLAIIAYVIRRFSYHSVLESVLLSISYFVLTYGIPMMFMDM</sequence>
<dbReference type="PATRIC" id="fig|1632867.3.peg.5553"/>
<keyword evidence="3" id="KW-1185">Reference proteome</keyword>
<evidence type="ECO:0000313" key="3">
    <source>
        <dbReference type="Proteomes" id="UP000033684"/>
    </source>
</evidence>
<reference evidence="3" key="1">
    <citation type="submission" date="2015-03" db="EMBL/GenBank/DDBJ databases">
        <title>Draft genome sequence of a novel methanotroph (Sn10-6) isolated from flooded ricefield rhizosphere in India.</title>
        <authorList>
            <person name="Pandit P.S."/>
            <person name="Pore S.D."/>
            <person name="Arora P."/>
            <person name="Kapse N.G."/>
            <person name="Dhakephalkar P.K."/>
            <person name="Rahalkar M.C."/>
        </authorList>
    </citation>
    <scope>NUCLEOTIDE SEQUENCE [LARGE SCALE GENOMIC DNA]</scope>
    <source>
        <strain evidence="3">Sn10-6</strain>
    </source>
</reference>
<evidence type="ECO:0000256" key="1">
    <source>
        <dbReference type="SAM" id="Phobius"/>
    </source>
</evidence>
<organism evidence="2 3">
    <name type="scientific">Methylocucumis oryzae</name>
    <dbReference type="NCBI Taxonomy" id="1632867"/>
    <lineage>
        <taxon>Bacteria</taxon>
        <taxon>Pseudomonadati</taxon>
        <taxon>Pseudomonadota</taxon>
        <taxon>Gammaproteobacteria</taxon>
        <taxon>Methylococcales</taxon>
        <taxon>Methylococcaceae</taxon>
        <taxon>Methylocucumis</taxon>
    </lineage>
</organism>
<dbReference type="Proteomes" id="UP000033684">
    <property type="component" value="Unassembled WGS sequence"/>
</dbReference>
<feature type="transmembrane region" description="Helical" evidence="1">
    <location>
        <begin position="55"/>
        <end position="73"/>
    </location>
</feature>
<keyword evidence="1" id="KW-1133">Transmembrane helix</keyword>
<gene>
    <name evidence="2" type="ORF">VZ94_08985</name>
</gene>